<evidence type="ECO:0000256" key="1">
    <source>
        <dbReference type="PROSITE-ProRule" id="PRU00276"/>
    </source>
</evidence>
<feature type="domain" description="Peptidase M12B" evidence="2">
    <location>
        <begin position="5"/>
        <end position="177"/>
    </location>
</feature>
<dbReference type="Proteomes" id="UP001195483">
    <property type="component" value="Unassembled WGS sequence"/>
</dbReference>
<dbReference type="EMBL" id="JAEAOA010002340">
    <property type="protein sequence ID" value="KAK3591696.1"/>
    <property type="molecule type" value="Genomic_DNA"/>
</dbReference>
<protein>
    <recommendedName>
        <fullName evidence="2">Peptidase M12B domain-containing protein</fullName>
    </recommendedName>
</protein>
<reference evidence="3" key="3">
    <citation type="submission" date="2023-05" db="EMBL/GenBank/DDBJ databases">
        <authorList>
            <person name="Smith C.H."/>
        </authorList>
    </citation>
    <scope>NUCLEOTIDE SEQUENCE</scope>
    <source>
        <strain evidence="3">CHS0354</strain>
        <tissue evidence="3">Mantle</tissue>
    </source>
</reference>
<reference evidence="3" key="2">
    <citation type="journal article" date="2021" name="Genome Biol. Evol.">
        <title>Developing a high-quality reference genome for a parasitic bivalve with doubly uniparental inheritance (Bivalvia: Unionida).</title>
        <authorList>
            <person name="Smith C.H."/>
        </authorList>
    </citation>
    <scope>NUCLEOTIDE SEQUENCE</scope>
    <source>
        <strain evidence="3">CHS0354</strain>
        <tissue evidence="3">Mantle</tissue>
    </source>
</reference>
<dbReference type="PROSITE" id="PS50215">
    <property type="entry name" value="ADAM_MEPRO"/>
    <property type="match status" value="1"/>
</dbReference>
<dbReference type="Pfam" id="PF13582">
    <property type="entry name" value="Reprolysin_3"/>
    <property type="match status" value="1"/>
</dbReference>
<dbReference type="Gene3D" id="3.40.390.10">
    <property type="entry name" value="Collagenase (Catalytic Domain)"/>
    <property type="match status" value="1"/>
</dbReference>
<keyword evidence="4" id="KW-1185">Reference proteome</keyword>
<dbReference type="SUPFAM" id="SSF55486">
    <property type="entry name" value="Metalloproteases ('zincins'), catalytic domain"/>
    <property type="match status" value="1"/>
</dbReference>
<accession>A0AAE0SGQ3</accession>
<dbReference type="GO" id="GO:0004222">
    <property type="term" value="F:metalloendopeptidase activity"/>
    <property type="evidence" value="ECO:0007669"/>
    <property type="project" value="InterPro"/>
</dbReference>
<comment type="caution">
    <text evidence="1">Lacks conserved residue(s) required for the propagation of feature annotation.</text>
</comment>
<organism evidence="3 4">
    <name type="scientific">Potamilus streckersoni</name>
    <dbReference type="NCBI Taxonomy" id="2493646"/>
    <lineage>
        <taxon>Eukaryota</taxon>
        <taxon>Metazoa</taxon>
        <taxon>Spiralia</taxon>
        <taxon>Lophotrochozoa</taxon>
        <taxon>Mollusca</taxon>
        <taxon>Bivalvia</taxon>
        <taxon>Autobranchia</taxon>
        <taxon>Heteroconchia</taxon>
        <taxon>Palaeoheterodonta</taxon>
        <taxon>Unionida</taxon>
        <taxon>Unionoidea</taxon>
        <taxon>Unionidae</taxon>
        <taxon>Ambleminae</taxon>
        <taxon>Lampsilini</taxon>
        <taxon>Potamilus</taxon>
    </lineage>
</organism>
<reference evidence="3" key="1">
    <citation type="journal article" date="2021" name="Genome Biol. Evol.">
        <title>A High-Quality Reference Genome for a Parasitic Bivalve with Doubly Uniparental Inheritance (Bivalvia: Unionida).</title>
        <authorList>
            <person name="Smith C.H."/>
        </authorList>
    </citation>
    <scope>NUCLEOTIDE SEQUENCE</scope>
    <source>
        <strain evidence="3">CHS0354</strain>
    </source>
</reference>
<name>A0AAE0SGQ3_9BIVA</name>
<gene>
    <name evidence="3" type="ORF">CHS0354_040627</name>
</gene>
<dbReference type="InterPro" id="IPR024079">
    <property type="entry name" value="MetalloPept_cat_dom_sf"/>
</dbReference>
<feature type="active site" evidence="1">
    <location>
        <position position="162"/>
    </location>
</feature>
<dbReference type="InterPro" id="IPR001590">
    <property type="entry name" value="Peptidase_M12B"/>
</dbReference>
<comment type="caution">
    <text evidence="3">The sequence shown here is derived from an EMBL/GenBank/DDBJ whole genome shotgun (WGS) entry which is preliminary data.</text>
</comment>
<evidence type="ECO:0000313" key="4">
    <source>
        <dbReference type="Proteomes" id="UP001195483"/>
    </source>
</evidence>
<dbReference type="AlphaFoldDB" id="A0AAE0SGQ3"/>
<evidence type="ECO:0000259" key="2">
    <source>
        <dbReference type="PROSITE" id="PS50215"/>
    </source>
</evidence>
<evidence type="ECO:0000313" key="3">
    <source>
        <dbReference type="EMBL" id="KAK3591696.1"/>
    </source>
</evidence>
<dbReference type="GO" id="GO:0006508">
    <property type="term" value="P:proteolysis"/>
    <property type="evidence" value="ECO:0007669"/>
    <property type="project" value="InterPro"/>
</dbReference>
<sequence>MKGTLLIYASTVSVPNMLKKRTVVKQKIRESYSHVVNGVSLIYKGLKEIKIRITLSGFIIFQNAALFPHNSSKVTRFNGTTYIDIVDYHDDLTRWDAQHGADFKPNFDHAMLFTRHELYEGLITINDVYGLCWNGMVCVPGKRTSVVQTEDYVATVLTAAHELGHRLKIIDKRFLIC</sequence>
<proteinExistence type="predicted"/>